<evidence type="ECO:0000313" key="4">
    <source>
        <dbReference type="EMBL" id="TCC86623.1"/>
    </source>
</evidence>
<evidence type="ECO:0000259" key="3">
    <source>
        <dbReference type="PROSITE" id="PS50930"/>
    </source>
</evidence>
<keyword evidence="5" id="KW-1185">Reference proteome</keyword>
<name>A0A4R0MJP0_9SPHI</name>
<proteinExistence type="predicted"/>
<dbReference type="InterPro" id="IPR011006">
    <property type="entry name" value="CheY-like_superfamily"/>
</dbReference>
<evidence type="ECO:0000313" key="5">
    <source>
        <dbReference type="Proteomes" id="UP000292884"/>
    </source>
</evidence>
<dbReference type="SUPFAM" id="SSF52172">
    <property type="entry name" value="CheY-like"/>
    <property type="match status" value="1"/>
</dbReference>
<dbReference type="PANTHER" id="PTHR37299">
    <property type="entry name" value="TRANSCRIPTIONAL REGULATOR-RELATED"/>
    <property type="match status" value="1"/>
</dbReference>
<accession>A0A4R0MJP0</accession>
<evidence type="ECO:0000256" key="1">
    <source>
        <dbReference type="PROSITE-ProRule" id="PRU00169"/>
    </source>
</evidence>
<gene>
    <name evidence="4" type="ORF">EZ428_23220</name>
</gene>
<dbReference type="RefSeq" id="WP_131555728.1">
    <property type="nucleotide sequence ID" value="NZ_SJSK01000009.1"/>
</dbReference>
<dbReference type="Pfam" id="PF04397">
    <property type="entry name" value="LytTR"/>
    <property type="match status" value="1"/>
</dbReference>
<dbReference type="InterPro" id="IPR007492">
    <property type="entry name" value="LytTR_DNA-bd_dom"/>
</dbReference>
<dbReference type="PROSITE" id="PS50930">
    <property type="entry name" value="HTH_LYTTR"/>
    <property type="match status" value="1"/>
</dbReference>
<dbReference type="Gene3D" id="3.40.50.2300">
    <property type="match status" value="1"/>
</dbReference>
<dbReference type="GO" id="GO:0003677">
    <property type="term" value="F:DNA binding"/>
    <property type="evidence" value="ECO:0007669"/>
    <property type="project" value="InterPro"/>
</dbReference>
<dbReference type="Pfam" id="PF00072">
    <property type="entry name" value="Response_reg"/>
    <property type="match status" value="1"/>
</dbReference>
<dbReference type="AlphaFoldDB" id="A0A4R0MJP0"/>
<feature type="domain" description="HTH LytTR-type" evidence="3">
    <location>
        <begin position="144"/>
        <end position="247"/>
    </location>
</feature>
<comment type="caution">
    <text evidence="4">The sequence shown here is derived from an EMBL/GenBank/DDBJ whole genome shotgun (WGS) entry which is preliminary data.</text>
</comment>
<sequence>MRAVLVDDEQTNLKNLEILLTAHCPSVKIVGTAKQVTEAVSLISLQQPDLLFLDIQMGKQSGFDLLNLLPEKTFEVIFVTAYDRYGIQAVKFAALDYLLKPVNIEELVAAVAKAESRLRFKTHNEQLSFLLQHIKQPQAVQGKIALPTQNEIRYVEISDIMRCEASNTYTFFYLVGGDKILISKSLKEYADLLKLKGFLRTHQTHLINPAFVTSWLKEDGGVLLMKNGDKIPVSKPNREMIKEALGK</sequence>
<dbReference type="PANTHER" id="PTHR37299:SF1">
    <property type="entry name" value="STAGE 0 SPORULATION PROTEIN A HOMOLOG"/>
    <property type="match status" value="1"/>
</dbReference>
<dbReference type="Proteomes" id="UP000292884">
    <property type="component" value="Unassembled WGS sequence"/>
</dbReference>
<dbReference type="PROSITE" id="PS50110">
    <property type="entry name" value="RESPONSE_REGULATORY"/>
    <property type="match status" value="1"/>
</dbReference>
<keyword evidence="1" id="KW-0597">Phosphoprotein</keyword>
<dbReference type="SMART" id="SM00850">
    <property type="entry name" value="LytTR"/>
    <property type="match status" value="1"/>
</dbReference>
<dbReference type="OrthoDB" id="9787344at2"/>
<dbReference type="GO" id="GO:0000156">
    <property type="term" value="F:phosphorelay response regulator activity"/>
    <property type="evidence" value="ECO:0007669"/>
    <property type="project" value="InterPro"/>
</dbReference>
<dbReference type="InterPro" id="IPR001789">
    <property type="entry name" value="Sig_transdc_resp-reg_receiver"/>
</dbReference>
<evidence type="ECO:0000259" key="2">
    <source>
        <dbReference type="PROSITE" id="PS50110"/>
    </source>
</evidence>
<organism evidence="4 5">
    <name type="scientific">Pedobacter frigiditerrae</name>
    <dbReference type="NCBI Taxonomy" id="2530452"/>
    <lineage>
        <taxon>Bacteria</taxon>
        <taxon>Pseudomonadati</taxon>
        <taxon>Bacteroidota</taxon>
        <taxon>Sphingobacteriia</taxon>
        <taxon>Sphingobacteriales</taxon>
        <taxon>Sphingobacteriaceae</taxon>
        <taxon>Pedobacter</taxon>
    </lineage>
</organism>
<dbReference type="Gene3D" id="2.40.50.1020">
    <property type="entry name" value="LytTr DNA-binding domain"/>
    <property type="match status" value="1"/>
</dbReference>
<dbReference type="SMART" id="SM00448">
    <property type="entry name" value="REC"/>
    <property type="match status" value="1"/>
</dbReference>
<dbReference type="EMBL" id="SJSK01000009">
    <property type="protein sequence ID" value="TCC86623.1"/>
    <property type="molecule type" value="Genomic_DNA"/>
</dbReference>
<feature type="domain" description="Response regulatory" evidence="2">
    <location>
        <begin position="2"/>
        <end position="115"/>
    </location>
</feature>
<reference evidence="4 5" key="1">
    <citation type="submission" date="2019-02" db="EMBL/GenBank/DDBJ databases">
        <title>Pedobacter sp. RP-1-13 sp. nov., isolated from Arctic soil.</title>
        <authorList>
            <person name="Dahal R.H."/>
        </authorList>
    </citation>
    <scope>NUCLEOTIDE SEQUENCE [LARGE SCALE GENOMIC DNA]</scope>
    <source>
        <strain evidence="4 5">RP-1-13</strain>
    </source>
</reference>
<dbReference type="InterPro" id="IPR046947">
    <property type="entry name" value="LytR-like"/>
</dbReference>
<feature type="modified residue" description="4-aspartylphosphate" evidence="1">
    <location>
        <position position="54"/>
    </location>
</feature>
<protein>
    <submittedName>
        <fullName evidence="4">Response regulator transcription factor</fullName>
    </submittedName>
</protein>